<feature type="compositionally biased region" description="Low complexity" evidence="2">
    <location>
        <begin position="799"/>
        <end position="812"/>
    </location>
</feature>
<dbReference type="GO" id="GO:0003924">
    <property type="term" value="F:GTPase activity"/>
    <property type="evidence" value="ECO:0007669"/>
    <property type="project" value="InterPro"/>
</dbReference>
<keyword evidence="6" id="KW-1185">Reference proteome</keyword>
<proteinExistence type="predicted"/>
<gene>
    <name evidence="5" type="ORF">Poli38472_012250</name>
</gene>
<dbReference type="OrthoDB" id="126732at2759"/>
<dbReference type="InterPro" id="IPR027417">
    <property type="entry name" value="P-loop_NTPase"/>
</dbReference>
<name>A0A8K1CPB6_PYTOL</name>
<dbReference type="Gene3D" id="1.20.1000.10">
    <property type="entry name" value="Guanylate-binding protein, C-terminal domain"/>
    <property type="match status" value="1"/>
</dbReference>
<dbReference type="SUPFAM" id="SSF52540">
    <property type="entry name" value="P-loop containing nucleoside triphosphate hydrolases"/>
    <property type="match status" value="1"/>
</dbReference>
<protein>
    <recommendedName>
        <fullName evidence="7">Guanylate-binding protein N-terminal domain-containing protein</fullName>
    </recommendedName>
</protein>
<keyword evidence="1" id="KW-0175">Coiled coil</keyword>
<dbReference type="Pfam" id="PF02841">
    <property type="entry name" value="GBP_C"/>
    <property type="match status" value="1"/>
</dbReference>
<evidence type="ECO:0000259" key="3">
    <source>
        <dbReference type="Pfam" id="PF02263"/>
    </source>
</evidence>
<dbReference type="Proteomes" id="UP000794436">
    <property type="component" value="Unassembled WGS sequence"/>
</dbReference>
<evidence type="ECO:0000313" key="5">
    <source>
        <dbReference type="EMBL" id="TMW67134.1"/>
    </source>
</evidence>
<comment type="caution">
    <text evidence="5">The sequence shown here is derived from an EMBL/GenBank/DDBJ whole genome shotgun (WGS) entry which is preliminary data.</text>
</comment>
<evidence type="ECO:0000256" key="2">
    <source>
        <dbReference type="SAM" id="MobiDB-lite"/>
    </source>
</evidence>
<dbReference type="Pfam" id="PF02263">
    <property type="entry name" value="GBP"/>
    <property type="match status" value="1"/>
</dbReference>
<reference evidence="5" key="1">
    <citation type="submission" date="2019-03" db="EMBL/GenBank/DDBJ databases">
        <title>Long read genome sequence of the mycoparasitic Pythium oligandrum ATCC 38472 isolated from sugarbeet rhizosphere.</title>
        <authorList>
            <person name="Gaulin E."/>
        </authorList>
    </citation>
    <scope>NUCLEOTIDE SEQUENCE</scope>
    <source>
        <strain evidence="5">ATCC 38472_TT</strain>
    </source>
</reference>
<evidence type="ECO:0008006" key="7">
    <source>
        <dbReference type="Google" id="ProtNLM"/>
    </source>
</evidence>
<feature type="domain" description="Guanylate-binding protein/Atlastin C-terminal" evidence="4">
    <location>
        <begin position="301"/>
        <end position="593"/>
    </location>
</feature>
<feature type="coiled-coil region" evidence="1">
    <location>
        <begin position="505"/>
        <end position="747"/>
    </location>
</feature>
<dbReference type="AlphaFoldDB" id="A0A8K1CPB6"/>
<feature type="domain" description="Guanylate-binding protein N-terminal" evidence="3">
    <location>
        <begin position="21"/>
        <end position="272"/>
    </location>
</feature>
<evidence type="ECO:0000256" key="1">
    <source>
        <dbReference type="SAM" id="Coils"/>
    </source>
</evidence>
<dbReference type="InterPro" id="IPR003191">
    <property type="entry name" value="Guanylate-bd/ATL_C"/>
</dbReference>
<accession>A0A8K1CPB6</accession>
<feature type="compositionally biased region" description="Low complexity" evidence="2">
    <location>
        <begin position="748"/>
        <end position="763"/>
    </location>
</feature>
<dbReference type="GO" id="GO:0005525">
    <property type="term" value="F:GTP binding"/>
    <property type="evidence" value="ECO:0007669"/>
    <property type="project" value="InterPro"/>
</dbReference>
<dbReference type="EMBL" id="SPLM01000005">
    <property type="protein sequence ID" value="TMW67134.1"/>
    <property type="molecule type" value="Genomic_DNA"/>
</dbReference>
<organism evidence="5 6">
    <name type="scientific">Pythium oligandrum</name>
    <name type="common">Mycoparasitic fungus</name>
    <dbReference type="NCBI Taxonomy" id="41045"/>
    <lineage>
        <taxon>Eukaryota</taxon>
        <taxon>Sar</taxon>
        <taxon>Stramenopiles</taxon>
        <taxon>Oomycota</taxon>
        <taxon>Peronosporomycetes</taxon>
        <taxon>Pythiales</taxon>
        <taxon>Pythiaceae</taxon>
        <taxon>Pythium</taxon>
    </lineage>
</organism>
<evidence type="ECO:0000259" key="4">
    <source>
        <dbReference type="Pfam" id="PF02841"/>
    </source>
</evidence>
<evidence type="ECO:0000313" key="6">
    <source>
        <dbReference type="Proteomes" id="UP000794436"/>
    </source>
</evidence>
<dbReference type="Gene3D" id="3.40.50.300">
    <property type="entry name" value="P-loop containing nucleotide triphosphate hydrolases"/>
    <property type="match status" value="1"/>
</dbReference>
<dbReference type="InterPro" id="IPR015894">
    <property type="entry name" value="Guanylate-bd_N"/>
</dbReference>
<dbReference type="PANTHER" id="PTHR10751">
    <property type="entry name" value="GUANYLATE BINDING PROTEIN"/>
    <property type="match status" value="1"/>
</dbReference>
<feature type="compositionally biased region" description="Polar residues" evidence="2">
    <location>
        <begin position="771"/>
        <end position="790"/>
    </location>
</feature>
<feature type="region of interest" description="Disordered" evidence="2">
    <location>
        <begin position="748"/>
        <end position="821"/>
    </location>
</feature>
<sequence>MEVWTALPLAITTQTGAVRLHEDARQYLQSLEGASVHVVGVMGPPHTGKRLFLRTLLHAETVDFTPPTLDANDAHVLVWLWRPTDAKTDADARVRLVLSADSWAEESATDRKRRLALLLLLSSVLVYNDDGEINGDALERLAWLKDVASALRIKPNQDDDGVARDFQQHAPKLLWVVQNSKVKWLVHNETGEKINAKEYLEQAMTDEAGFSDAVMTRNTQRMFFHSFFKHPDCVALSRAVEGTQELSATTSRDLLRSQFVESIDQLYASYISDRAAANQNHLPPKSLLGRQLRAEEFAVVLDAYVNAMNANALPAIQTAVHAVVQRTMVQRFDQARGSYEETMSALIAALETEKRPVNPHELEISHRRGVYTAILYVQEMQSTLPDSMKKTAYQEALRSLQETLSTRIRALASVNEVLSSEQCDQLLNNTLPATLEETAANLDDRPRESFSDGLVTLLTQYKSELRTAIELYRAEAAGPSVEAALENALLASVVESVKAWGASILRLYQQHMRGLQEQRTQLESEVAVIEAQDTNASFSTDDHKRLYEEQLEQATEQLSELRRVLHSDLNDKKSELERLLNDMSTLDLKHEARVRNLESDLEWVRSRTAELEKAAMEERQRLENDVSGATDEMLVAQRNFHQEERSLMTQQKELLARVVELERDLVAKKTKHVQQVFTIESEQAKQLDELKVEHAEFARQLKAQAKTDTGVLRLAYQRKKAVVQSELDTVMREIREYEEKLQGYQAVQTTQQPAAAASEPESAMSRAKNASFRTKSRQFLFQPSPRNGNAPTVKYESNGDAAAAARRSSGARSDTDMCKTQ</sequence>